<keyword evidence="4 7" id="KW-0560">Oxidoreductase</keyword>
<dbReference type="SUPFAM" id="SSF48264">
    <property type="entry name" value="Cytochrome P450"/>
    <property type="match status" value="1"/>
</dbReference>
<proteinExistence type="inferred from homology"/>
<dbReference type="RefSeq" id="WP_110670793.1">
    <property type="nucleotide sequence ID" value="NZ_PYBW01000055.1"/>
</dbReference>
<dbReference type="GO" id="GO:0004497">
    <property type="term" value="F:monooxygenase activity"/>
    <property type="evidence" value="ECO:0007669"/>
    <property type="project" value="UniProtKB-KW"/>
</dbReference>
<dbReference type="Pfam" id="PF00067">
    <property type="entry name" value="p450"/>
    <property type="match status" value="2"/>
</dbReference>
<dbReference type="Gene3D" id="1.10.630.10">
    <property type="entry name" value="Cytochrome P450"/>
    <property type="match status" value="1"/>
</dbReference>
<evidence type="ECO:0000313" key="9">
    <source>
        <dbReference type="Proteomes" id="UP000248039"/>
    </source>
</evidence>
<dbReference type="InterPro" id="IPR001128">
    <property type="entry name" value="Cyt_P450"/>
</dbReference>
<reference evidence="8 9" key="1">
    <citation type="submission" date="2018-03" db="EMBL/GenBank/DDBJ databases">
        <title>Bioinformatic expansion and discovery of thiopeptide antibiotics.</title>
        <authorList>
            <person name="Schwalen C.J."/>
            <person name="Hudson G.A."/>
            <person name="Mitchell D.A."/>
        </authorList>
    </citation>
    <scope>NUCLEOTIDE SEQUENCE [LARGE SCALE GENOMIC DNA]</scope>
    <source>
        <strain evidence="8 9">ATCC 21389</strain>
    </source>
</reference>
<keyword evidence="2 7" id="KW-0349">Heme</keyword>
<keyword evidence="6 7" id="KW-0503">Monooxygenase</keyword>
<evidence type="ECO:0000256" key="1">
    <source>
        <dbReference type="ARBA" id="ARBA00010617"/>
    </source>
</evidence>
<gene>
    <name evidence="8" type="ORF">C7C46_17710</name>
</gene>
<dbReference type="InterPro" id="IPR017972">
    <property type="entry name" value="Cyt_P450_CS"/>
</dbReference>
<name>A0A2V4N1M2_9ACTN</name>
<dbReference type="OrthoDB" id="5500002at2"/>
<evidence type="ECO:0000256" key="4">
    <source>
        <dbReference type="ARBA" id="ARBA00023002"/>
    </source>
</evidence>
<dbReference type="CDD" id="cd20625">
    <property type="entry name" value="CYP164-like"/>
    <property type="match status" value="1"/>
</dbReference>
<comment type="caution">
    <text evidence="8">The sequence shown here is derived from an EMBL/GenBank/DDBJ whole genome shotgun (WGS) entry which is preliminary data.</text>
</comment>
<protein>
    <submittedName>
        <fullName evidence="8">Cytochrome P450</fullName>
    </submittedName>
</protein>
<accession>A0A2V4N1M2</accession>
<dbReference type="InterPro" id="IPR036396">
    <property type="entry name" value="Cyt_P450_sf"/>
</dbReference>
<evidence type="ECO:0000256" key="7">
    <source>
        <dbReference type="RuleBase" id="RU000461"/>
    </source>
</evidence>
<dbReference type="Proteomes" id="UP000248039">
    <property type="component" value="Unassembled WGS sequence"/>
</dbReference>
<organism evidence="8 9">
    <name type="scientific">Streptomyces tateyamensis</name>
    <dbReference type="NCBI Taxonomy" id="565073"/>
    <lineage>
        <taxon>Bacteria</taxon>
        <taxon>Bacillati</taxon>
        <taxon>Actinomycetota</taxon>
        <taxon>Actinomycetes</taxon>
        <taxon>Kitasatosporales</taxon>
        <taxon>Streptomycetaceae</taxon>
        <taxon>Streptomyces</taxon>
    </lineage>
</organism>
<dbReference type="GO" id="GO:0016705">
    <property type="term" value="F:oxidoreductase activity, acting on paired donors, with incorporation or reduction of molecular oxygen"/>
    <property type="evidence" value="ECO:0007669"/>
    <property type="project" value="InterPro"/>
</dbReference>
<dbReference type="PRINTS" id="PR00359">
    <property type="entry name" value="BP450"/>
</dbReference>
<dbReference type="FunFam" id="1.10.630.10:FF:000018">
    <property type="entry name" value="Cytochrome P450 monooxygenase"/>
    <property type="match status" value="1"/>
</dbReference>
<keyword evidence="3 7" id="KW-0479">Metal-binding</keyword>
<sequence>MDEGTEIINALMSPEAAADPYPLYRRARELGPAVPVWDDMLLATDYATVHQLLRDPKFGVPAREHHEAFEPTFAEHSSLVTISNSILWTNAPHHARVRSLIASVFTARRIALLAPAVEAAVARMLDELAELGAGGTPVDFMDTFAFRLPVGVICELLGVPEQDRYRFRALATDLTVALEVLAGSEELAAADEATEELRGYFAELAAQRRAHPREDLVSALVQVVDGAEQRLSDEELLANLVLLLVAGFETTTNLLGNGLDLVFRHPWTLDGLRTGRIAPASFTEEVLRYESPVQLTTRVPLAAGLSVAGVPVPEKGGLFLLLGGANRDGARYVDPDVFDPLRTDSQPLSFGGGVHYCLGAQLAKLEATTALPALLNRFPTLARAGEPVRRARLVLRGFESFPLLLAG</sequence>
<evidence type="ECO:0000256" key="3">
    <source>
        <dbReference type="ARBA" id="ARBA00022723"/>
    </source>
</evidence>
<evidence type="ECO:0000256" key="2">
    <source>
        <dbReference type="ARBA" id="ARBA00022617"/>
    </source>
</evidence>
<dbReference type="GO" id="GO:0005506">
    <property type="term" value="F:iron ion binding"/>
    <property type="evidence" value="ECO:0007669"/>
    <property type="project" value="InterPro"/>
</dbReference>
<keyword evidence="5 7" id="KW-0408">Iron</keyword>
<evidence type="ECO:0000313" key="8">
    <source>
        <dbReference type="EMBL" id="PYC77809.1"/>
    </source>
</evidence>
<dbReference type="PANTHER" id="PTHR46696:SF1">
    <property type="entry name" value="CYTOCHROME P450 YJIB-RELATED"/>
    <property type="match status" value="1"/>
</dbReference>
<comment type="similarity">
    <text evidence="1 7">Belongs to the cytochrome P450 family.</text>
</comment>
<keyword evidence="9" id="KW-1185">Reference proteome</keyword>
<dbReference type="GO" id="GO:0020037">
    <property type="term" value="F:heme binding"/>
    <property type="evidence" value="ECO:0007669"/>
    <property type="project" value="InterPro"/>
</dbReference>
<dbReference type="PANTHER" id="PTHR46696">
    <property type="entry name" value="P450, PUTATIVE (EUROFUNG)-RELATED"/>
    <property type="match status" value="1"/>
</dbReference>
<evidence type="ECO:0000256" key="5">
    <source>
        <dbReference type="ARBA" id="ARBA00023004"/>
    </source>
</evidence>
<dbReference type="AlphaFoldDB" id="A0A2V4N1M2"/>
<dbReference type="EMBL" id="PYBW01000055">
    <property type="protein sequence ID" value="PYC77809.1"/>
    <property type="molecule type" value="Genomic_DNA"/>
</dbReference>
<evidence type="ECO:0000256" key="6">
    <source>
        <dbReference type="ARBA" id="ARBA00023033"/>
    </source>
</evidence>
<dbReference type="InterPro" id="IPR002397">
    <property type="entry name" value="Cyt_P450_B"/>
</dbReference>
<dbReference type="PROSITE" id="PS00086">
    <property type="entry name" value="CYTOCHROME_P450"/>
    <property type="match status" value="1"/>
</dbReference>